<dbReference type="SUPFAM" id="SSF56935">
    <property type="entry name" value="Porins"/>
    <property type="match status" value="1"/>
</dbReference>
<feature type="domain" description="TonB-dependent receptor plug" evidence="15">
    <location>
        <begin position="52"/>
        <end position="159"/>
    </location>
</feature>
<feature type="domain" description="TonB-dependent receptor-like beta-barrel" evidence="14">
    <location>
        <begin position="261"/>
        <end position="755"/>
    </location>
</feature>
<evidence type="ECO:0000256" key="8">
    <source>
        <dbReference type="ARBA" id="ARBA00023077"/>
    </source>
</evidence>
<evidence type="ECO:0000256" key="7">
    <source>
        <dbReference type="ARBA" id="ARBA00023065"/>
    </source>
</evidence>
<dbReference type="RefSeq" id="WP_380604795.1">
    <property type="nucleotide sequence ID" value="NZ_JBHSDU010000015.1"/>
</dbReference>
<keyword evidence="6" id="KW-0408">Iron</keyword>
<protein>
    <submittedName>
        <fullName evidence="16">TonB-dependent receptor</fullName>
    </submittedName>
</protein>
<evidence type="ECO:0000259" key="14">
    <source>
        <dbReference type="Pfam" id="PF00593"/>
    </source>
</evidence>
<dbReference type="PANTHER" id="PTHR32552:SF81">
    <property type="entry name" value="TONB-DEPENDENT OUTER MEMBRANE RECEPTOR"/>
    <property type="match status" value="1"/>
</dbReference>
<dbReference type="CDD" id="cd01347">
    <property type="entry name" value="ligand_gated_channel"/>
    <property type="match status" value="1"/>
</dbReference>
<dbReference type="EMBL" id="JBHSDU010000015">
    <property type="protein sequence ID" value="MFC4313987.1"/>
    <property type="molecule type" value="Genomic_DNA"/>
</dbReference>
<dbReference type="PROSITE" id="PS52016">
    <property type="entry name" value="TONB_DEPENDENT_REC_3"/>
    <property type="match status" value="1"/>
</dbReference>
<feature type="signal peptide" evidence="13">
    <location>
        <begin position="1"/>
        <end position="23"/>
    </location>
</feature>
<evidence type="ECO:0000313" key="17">
    <source>
        <dbReference type="Proteomes" id="UP001595904"/>
    </source>
</evidence>
<proteinExistence type="inferred from homology"/>
<keyword evidence="4" id="KW-0410">Iron transport</keyword>
<dbReference type="InterPro" id="IPR000531">
    <property type="entry name" value="Beta-barrel_TonB"/>
</dbReference>
<dbReference type="Pfam" id="PF07715">
    <property type="entry name" value="Plug"/>
    <property type="match status" value="1"/>
</dbReference>
<evidence type="ECO:0000256" key="11">
    <source>
        <dbReference type="PROSITE-ProRule" id="PRU01360"/>
    </source>
</evidence>
<keyword evidence="9 11" id="KW-0472">Membrane</keyword>
<feature type="chain" id="PRO_5046910226" evidence="13">
    <location>
        <begin position="24"/>
        <end position="791"/>
    </location>
</feature>
<dbReference type="InterPro" id="IPR012910">
    <property type="entry name" value="Plug_dom"/>
</dbReference>
<evidence type="ECO:0000256" key="5">
    <source>
        <dbReference type="ARBA" id="ARBA00022692"/>
    </source>
</evidence>
<keyword evidence="10 11" id="KW-0998">Cell outer membrane</keyword>
<accession>A0ABV8T2N7</accession>
<dbReference type="InterPro" id="IPR036942">
    <property type="entry name" value="Beta-barrel_TonB_sf"/>
</dbReference>
<name>A0ABV8T2N7_9GAMM</name>
<dbReference type="PANTHER" id="PTHR32552">
    <property type="entry name" value="FERRICHROME IRON RECEPTOR-RELATED"/>
    <property type="match status" value="1"/>
</dbReference>
<dbReference type="InterPro" id="IPR039426">
    <property type="entry name" value="TonB-dep_rcpt-like"/>
</dbReference>
<evidence type="ECO:0000259" key="15">
    <source>
        <dbReference type="Pfam" id="PF07715"/>
    </source>
</evidence>
<keyword evidence="3 11" id="KW-1134">Transmembrane beta strand</keyword>
<evidence type="ECO:0000256" key="2">
    <source>
        <dbReference type="ARBA" id="ARBA00022448"/>
    </source>
</evidence>
<evidence type="ECO:0000256" key="9">
    <source>
        <dbReference type="ARBA" id="ARBA00023136"/>
    </source>
</evidence>
<organism evidence="16 17">
    <name type="scientific">Steroidobacter flavus</name>
    <dbReference type="NCBI Taxonomy" id="1842136"/>
    <lineage>
        <taxon>Bacteria</taxon>
        <taxon>Pseudomonadati</taxon>
        <taxon>Pseudomonadota</taxon>
        <taxon>Gammaproteobacteria</taxon>
        <taxon>Steroidobacterales</taxon>
        <taxon>Steroidobacteraceae</taxon>
        <taxon>Steroidobacter</taxon>
    </lineage>
</organism>
<dbReference type="Pfam" id="PF00593">
    <property type="entry name" value="TonB_dep_Rec_b-barrel"/>
    <property type="match status" value="1"/>
</dbReference>
<evidence type="ECO:0000256" key="6">
    <source>
        <dbReference type="ARBA" id="ARBA00023004"/>
    </source>
</evidence>
<evidence type="ECO:0000313" key="16">
    <source>
        <dbReference type="EMBL" id="MFC4313987.1"/>
    </source>
</evidence>
<reference evidence="17" key="1">
    <citation type="journal article" date="2019" name="Int. J. Syst. Evol. Microbiol.">
        <title>The Global Catalogue of Microorganisms (GCM) 10K type strain sequencing project: providing services to taxonomists for standard genome sequencing and annotation.</title>
        <authorList>
            <consortium name="The Broad Institute Genomics Platform"/>
            <consortium name="The Broad Institute Genome Sequencing Center for Infectious Disease"/>
            <person name="Wu L."/>
            <person name="Ma J."/>
        </authorList>
    </citation>
    <scope>NUCLEOTIDE SEQUENCE [LARGE SCALE GENOMIC DNA]</scope>
    <source>
        <strain evidence="17">CGMCC 1.10759</strain>
    </source>
</reference>
<keyword evidence="16" id="KW-0675">Receptor</keyword>
<comment type="similarity">
    <text evidence="11 12">Belongs to the TonB-dependent receptor family.</text>
</comment>
<comment type="caution">
    <text evidence="16">The sequence shown here is derived from an EMBL/GenBank/DDBJ whole genome shotgun (WGS) entry which is preliminary data.</text>
</comment>
<evidence type="ECO:0000256" key="3">
    <source>
        <dbReference type="ARBA" id="ARBA00022452"/>
    </source>
</evidence>
<dbReference type="Proteomes" id="UP001595904">
    <property type="component" value="Unassembled WGS sequence"/>
</dbReference>
<keyword evidence="2 11" id="KW-0813">Transport</keyword>
<keyword evidence="8 12" id="KW-0798">TonB box</keyword>
<evidence type="ECO:0000256" key="12">
    <source>
        <dbReference type="RuleBase" id="RU003357"/>
    </source>
</evidence>
<dbReference type="Gene3D" id="2.40.170.20">
    <property type="entry name" value="TonB-dependent receptor, beta-barrel domain"/>
    <property type="match status" value="1"/>
</dbReference>
<sequence>MSFHKYVTVGSALALVCPVVTMAQTTSPEQSATSNTLQEIIVTATRREETILEVPISIAAYTQESLDQKGVRSIEDLARITPGLSITQGFSGIKYISIRGVESRWGATTTGVYIDETPVQVRSLSISTNFYPALFDLERVEVLRGPQGTLFGAGAMGGAVRFILAKPGLKEYSGSARTEVGFTERGDWSQEAGGAIGGPLVEDKIGFRASGYYRHDGGYVDRVPFYANRGTPEENSNSRDTMGGNVAFTFAPTDSLRITPSVFYQRVDRDDTDQFWTWMPTSSREPLPKFTNAEGVASWGIDKSALYSLNAQFDAGAFSLISNTSYMDREVESRDDGTNFILDALGPAVLRPDGSGGLRSTLFSDQFANAGERATINVWMTQRSFAQELRLQSNQHDDSRLSYVLGLYYQKLRQTVYERDSAVVPEVFSPNFVAPLFGLPAGIPIPLEPDGAYAVAFDETRDEQYAAFLNLDYQLTDRLTVSAGARISRMEFDFLGTSAFVGIPDRASGHTKETPVTPKFGVEYKTEGNWLFYASAAEGFRPGGANRLVGEGSCVSELQALGMSQVPASYKPDSVWSYEIGAKGRLGRLVTISSSVFDVEWTDRQQLRTLLPCGSVFIDNLGDARSLGFDALITLNPLDGLSFDLGVGYQDTTFQDTIYAAVATNPKPIVSSKGDRLATPWIANFAADYETSLGAGGLRGYGHLQYDYRSDWEGSNPRNQSYDRTLAETEAQHYVSARVGTRRGPLDISLFVNNLLDSQDVIGKLNFRPSERLLVQTYRPRTWGLTANYRF</sequence>
<evidence type="ECO:0000256" key="13">
    <source>
        <dbReference type="SAM" id="SignalP"/>
    </source>
</evidence>
<keyword evidence="17" id="KW-1185">Reference proteome</keyword>
<evidence type="ECO:0000256" key="10">
    <source>
        <dbReference type="ARBA" id="ARBA00023237"/>
    </source>
</evidence>
<evidence type="ECO:0000256" key="4">
    <source>
        <dbReference type="ARBA" id="ARBA00022496"/>
    </source>
</evidence>
<comment type="subcellular location">
    <subcellularLocation>
        <location evidence="1 11">Cell outer membrane</location>
        <topology evidence="1 11">Multi-pass membrane protein</topology>
    </subcellularLocation>
</comment>
<keyword evidence="7" id="KW-0406">Ion transport</keyword>
<gene>
    <name evidence="16" type="ORF">ACFPN2_33240</name>
</gene>
<keyword evidence="5 11" id="KW-0812">Transmembrane</keyword>
<evidence type="ECO:0000256" key="1">
    <source>
        <dbReference type="ARBA" id="ARBA00004571"/>
    </source>
</evidence>
<keyword evidence="13" id="KW-0732">Signal</keyword>